<proteinExistence type="predicted"/>
<gene>
    <name evidence="1" type="ORF">BT62DRAFT_364867</name>
</gene>
<accession>A0A9P8APH1</accession>
<dbReference type="Proteomes" id="UP000812287">
    <property type="component" value="Unassembled WGS sequence"/>
</dbReference>
<dbReference type="EMBL" id="MU250548">
    <property type="protein sequence ID" value="KAG7442940.1"/>
    <property type="molecule type" value="Genomic_DNA"/>
</dbReference>
<evidence type="ECO:0000313" key="2">
    <source>
        <dbReference type="Proteomes" id="UP000812287"/>
    </source>
</evidence>
<dbReference type="GeneID" id="66102948"/>
<dbReference type="AlphaFoldDB" id="A0A9P8APH1"/>
<sequence>MFHHPCLHDVVVLHAYFRGSYLFRPPTRHRYLNSVEDATIQEKRKIRKVPTRQDSPSLCGIIMSLLSADSEAQHLILCSSQRAIEAFYLFMTQTRENNNSSLSISIVSAGNKDLGLVPRRHQASDLIQFVHRAPDLSWMMVIVLFISSPLHHRQVGLITVLLTASGGT</sequence>
<protein>
    <submittedName>
        <fullName evidence="1">Uncharacterized protein</fullName>
    </submittedName>
</protein>
<comment type="caution">
    <text evidence="1">The sequence shown here is derived from an EMBL/GenBank/DDBJ whole genome shotgun (WGS) entry which is preliminary data.</text>
</comment>
<reference evidence="1" key="1">
    <citation type="submission" date="2020-11" db="EMBL/GenBank/DDBJ databases">
        <title>Adaptations for nitrogen fixation in a non-lichenized fungal sporocarp promotes dispersal by wood-feeding termites.</title>
        <authorList>
            <consortium name="DOE Joint Genome Institute"/>
            <person name="Koch R.A."/>
            <person name="Yoon G."/>
            <person name="Arayal U."/>
            <person name="Lail K."/>
            <person name="Amirebrahimi M."/>
            <person name="Labutti K."/>
            <person name="Lipzen A."/>
            <person name="Riley R."/>
            <person name="Barry K."/>
            <person name="Henrissat B."/>
            <person name="Grigoriev I.V."/>
            <person name="Herr J.R."/>
            <person name="Aime M.C."/>
        </authorList>
    </citation>
    <scope>NUCLEOTIDE SEQUENCE</scope>
    <source>
        <strain evidence="1">MCA 3950</strain>
    </source>
</reference>
<dbReference type="RefSeq" id="XP_043036440.1">
    <property type="nucleotide sequence ID" value="XM_043180652.1"/>
</dbReference>
<keyword evidence="2" id="KW-1185">Reference proteome</keyword>
<organism evidence="1 2">
    <name type="scientific">Guyanagaster necrorhizus</name>
    <dbReference type="NCBI Taxonomy" id="856835"/>
    <lineage>
        <taxon>Eukaryota</taxon>
        <taxon>Fungi</taxon>
        <taxon>Dikarya</taxon>
        <taxon>Basidiomycota</taxon>
        <taxon>Agaricomycotina</taxon>
        <taxon>Agaricomycetes</taxon>
        <taxon>Agaricomycetidae</taxon>
        <taxon>Agaricales</taxon>
        <taxon>Marasmiineae</taxon>
        <taxon>Physalacriaceae</taxon>
        <taxon>Guyanagaster</taxon>
    </lineage>
</organism>
<name>A0A9P8APH1_9AGAR</name>
<evidence type="ECO:0000313" key="1">
    <source>
        <dbReference type="EMBL" id="KAG7442940.1"/>
    </source>
</evidence>